<gene>
    <name evidence="2" type="ORF">HA052_27285</name>
</gene>
<dbReference type="InterPro" id="IPR002559">
    <property type="entry name" value="Transposase_11"/>
</dbReference>
<dbReference type="Proteomes" id="UP001515641">
    <property type="component" value="Unassembled WGS sequence"/>
</dbReference>
<comment type="caution">
    <text evidence="2">The sequence shown here is derived from an EMBL/GenBank/DDBJ whole genome shotgun (WGS) entry which is preliminary data.</text>
</comment>
<feature type="non-terminal residue" evidence="2">
    <location>
        <position position="1"/>
    </location>
</feature>
<dbReference type="InterPro" id="IPR012337">
    <property type="entry name" value="RNaseH-like_sf"/>
</dbReference>
<organism evidence="2 3">
    <name type="scientific">Chromobacterium fluminis</name>
    <dbReference type="NCBI Taxonomy" id="3044269"/>
    <lineage>
        <taxon>Bacteria</taxon>
        <taxon>Pseudomonadati</taxon>
        <taxon>Pseudomonadota</taxon>
        <taxon>Betaproteobacteria</taxon>
        <taxon>Neisseriales</taxon>
        <taxon>Chromobacteriaceae</taxon>
        <taxon>Chromobacterium</taxon>
    </lineage>
</organism>
<sequence>LDPHPTDYRVRMKVSPQAREHNPTLPAYWEARAIVTISRHGRRRILLTSLLDGKAWPAEEIAEQYQDRWRIETSYRELKQEMLGD</sequence>
<keyword evidence="3" id="KW-1185">Reference proteome</keyword>
<dbReference type="Pfam" id="PF01609">
    <property type="entry name" value="DDE_Tnp_1"/>
    <property type="match status" value="1"/>
</dbReference>
<proteinExistence type="predicted"/>
<dbReference type="Gene3D" id="3.90.350.10">
    <property type="entry name" value="Transposase Inhibitor Protein From Tn5, Chain A, domain 1"/>
    <property type="match status" value="1"/>
</dbReference>
<accession>A0ABX0LJ20</accession>
<dbReference type="SUPFAM" id="SSF53098">
    <property type="entry name" value="Ribonuclease H-like"/>
    <property type="match status" value="1"/>
</dbReference>
<evidence type="ECO:0000313" key="3">
    <source>
        <dbReference type="Proteomes" id="UP001515641"/>
    </source>
</evidence>
<evidence type="ECO:0000259" key="1">
    <source>
        <dbReference type="Pfam" id="PF01609"/>
    </source>
</evidence>
<feature type="non-terminal residue" evidence="2">
    <location>
        <position position="85"/>
    </location>
</feature>
<dbReference type="RefSeq" id="WP_166454460.1">
    <property type="nucleotide sequence ID" value="NZ_JAAOMA010000154.1"/>
</dbReference>
<protein>
    <submittedName>
        <fullName evidence="2">Transposase</fullName>
    </submittedName>
</protein>
<evidence type="ECO:0000313" key="2">
    <source>
        <dbReference type="EMBL" id="NHR08883.1"/>
    </source>
</evidence>
<reference evidence="2 3" key="1">
    <citation type="submission" date="2020-03" db="EMBL/GenBank/DDBJ databases">
        <title>Draft genome sequence of environmentally isolated cultures.</title>
        <authorList>
            <person name="Wilson H.S."/>
            <person name="De Leon M.E."/>
        </authorList>
    </citation>
    <scope>NUCLEOTIDE SEQUENCE [LARGE SCALE GENOMIC DNA]</scope>
    <source>
        <strain evidence="2 3">HSC-31F16</strain>
    </source>
</reference>
<dbReference type="EMBL" id="JAAOMA010000154">
    <property type="protein sequence ID" value="NHR08883.1"/>
    <property type="molecule type" value="Genomic_DNA"/>
</dbReference>
<feature type="domain" description="Transposase IS4-like" evidence="1">
    <location>
        <begin position="29"/>
        <end position="82"/>
    </location>
</feature>
<name>A0ABX0LJ20_9NEIS</name>